<reference evidence="2" key="2">
    <citation type="submission" date="2020-09" db="EMBL/GenBank/DDBJ databases">
        <authorList>
            <person name="Sun Q."/>
            <person name="Zhou Y."/>
        </authorList>
    </citation>
    <scope>NUCLEOTIDE SEQUENCE</scope>
    <source>
        <strain evidence="2">CGMCC 1.12187</strain>
    </source>
</reference>
<dbReference type="AlphaFoldDB" id="A0A917M0P1"/>
<feature type="region of interest" description="Disordered" evidence="1">
    <location>
        <begin position="47"/>
        <end position="92"/>
    </location>
</feature>
<evidence type="ECO:0000256" key="1">
    <source>
        <dbReference type="SAM" id="MobiDB-lite"/>
    </source>
</evidence>
<accession>A0A917M0P1</accession>
<protein>
    <submittedName>
        <fullName evidence="2">Uncharacterized protein</fullName>
    </submittedName>
</protein>
<feature type="compositionally biased region" description="Basic and acidic residues" evidence="1">
    <location>
        <begin position="58"/>
        <end position="70"/>
    </location>
</feature>
<dbReference type="Proteomes" id="UP000638848">
    <property type="component" value="Unassembled WGS sequence"/>
</dbReference>
<reference evidence="2" key="1">
    <citation type="journal article" date="2014" name="Int. J. Syst. Evol. Microbiol.">
        <title>Complete genome sequence of Corynebacterium casei LMG S-19264T (=DSM 44701T), isolated from a smear-ripened cheese.</title>
        <authorList>
            <consortium name="US DOE Joint Genome Institute (JGI-PGF)"/>
            <person name="Walter F."/>
            <person name="Albersmeier A."/>
            <person name="Kalinowski J."/>
            <person name="Ruckert C."/>
        </authorList>
    </citation>
    <scope>NUCLEOTIDE SEQUENCE</scope>
    <source>
        <strain evidence="2">CGMCC 1.12187</strain>
    </source>
</reference>
<keyword evidence="3" id="KW-1185">Reference proteome</keyword>
<proteinExistence type="predicted"/>
<name>A0A917M0P1_9MICC</name>
<comment type="caution">
    <text evidence="2">The sequence shown here is derived from an EMBL/GenBank/DDBJ whole genome shotgun (WGS) entry which is preliminary data.</text>
</comment>
<organism evidence="2 3">
    <name type="scientific">Kocuria dechangensis</name>
    <dbReference type="NCBI Taxonomy" id="1176249"/>
    <lineage>
        <taxon>Bacteria</taxon>
        <taxon>Bacillati</taxon>
        <taxon>Actinomycetota</taxon>
        <taxon>Actinomycetes</taxon>
        <taxon>Micrococcales</taxon>
        <taxon>Micrococcaceae</taxon>
        <taxon>Kocuria</taxon>
    </lineage>
</organism>
<gene>
    <name evidence="2" type="ORF">GCM10011374_38030</name>
</gene>
<evidence type="ECO:0000313" key="3">
    <source>
        <dbReference type="Proteomes" id="UP000638848"/>
    </source>
</evidence>
<evidence type="ECO:0000313" key="2">
    <source>
        <dbReference type="EMBL" id="GGG69891.1"/>
    </source>
</evidence>
<sequence>MRKIRPGWMRIVALPDHRRADQLYIVNCEEPNIPRRHLMSNALLREGQGNVTLAGRPRPSDRRPTCEDGRSGTVPRRRGSMSQPCARPPVSA</sequence>
<dbReference type="EMBL" id="BMEQ01000036">
    <property type="protein sequence ID" value="GGG69891.1"/>
    <property type="molecule type" value="Genomic_DNA"/>
</dbReference>